<feature type="transmembrane region" description="Helical" evidence="7">
    <location>
        <begin position="6"/>
        <end position="21"/>
    </location>
</feature>
<dbReference type="GO" id="GO:0015297">
    <property type="term" value="F:antiporter activity"/>
    <property type="evidence" value="ECO:0007669"/>
    <property type="project" value="InterPro"/>
</dbReference>
<dbReference type="InterPro" id="IPR050794">
    <property type="entry name" value="CPA2_transporter"/>
</dbReference>
<feature type="transmembrane region" description="Helical" evidence="7">
    <location>
        <begin position="284"/>
        <end position="302"/>
    </location>
</feature>
<dbReference type="GO" id="GO:0016020">
    <property type="term" value="C:membrane"/>
    <property type="evidence" value="ECO:0007669"/>
    <property type="project" value="UniProtKB-SubCell"/>
</dbReference>
<protein>
    <submittedName>
        <fullName evidence="9">Sodium:proton antiporter</fullName>
    </submittedName>
</protein>
<feature type="transmembrane region" description="Helical" evidence="7">
    <location>
        <begin position="64"/>
        <end position="83"/>
    </location>
</feature>
<dbReference type="PANTHER" id="PTHR32468:SF0">
    <property type="entry name" value="K(+)_H(+) ANTIPORTER 1"/>
    <property type="match status" value="1"/>
</dbReference>
<dbReference type="GO" id="GO:1902600">
    <property type="term" value="P:proton transmembrane transport"/>
    <property type="evidence" value="ECO:0007669"/>
    <property type="project" value="InterPro"/>
</dbReference>
<gene>
    <name evidence="9" type="ORF">BON30_17230</name>
</gene>
<feature type="transmembrane region" description="Helical" evidence="7">
    <location>
        <begin position="95"/>
        <end position="118"/>
    </location>
</feature>
<feature type="domain" description="Cation/H+ exchanger transmembrane" evidence="8">
    <location>
        <begin position="14"/>
        <end position="402"/>
    </location>
</feature>
<evidence type="ECO:0000313" key="10">
    <source>
        <dbReference type="Proteomes" id="UP000182229"/>
    </source>
</evidence>
<comment type="subcellular location">
    <subcellularLocation>
        <location evidence="1">Membrane</location>
        <topology evidence="1">Multi-pass membrane protein</topology>
    </subcellularLocation>
</comment>
<keyword evidence="2" id="KW-0813">Transport</keyword>
<evidence type="ECO:0000256" key="1">
    <source>
        <dbReference type="ARBA" id="ARBA00004141"/>
    </source>
</evidence>
<evidence type="ECO:0000256" key="4">
    <source>
        <dbReference type="ARBA" id="ARBA00022989"/>
    </source>
</evidence>
<dbReference type="InterPro" id="IPR038770">
    <property type="entry name" value="Na+/solute_symporter_sf"/>
</dbReference>
<keyword evidence="10" id="KW-1185">Reference proteome</keyword>
<evidence type="ECO:0000256" key="6">
    <source>
        <dbReference type="ARBA" id="ARBA00023136"/>
    </source>
</evidence>
<name>A0A1L9BBY4_9BACT</name>
<feature type="transmembrane region" description="Helical" evidence="7">
    <location>
        <begin position="199"/>
        <end position="219"/>
    </location>
</feature>
<keyword evidence="6 7" id="KW-0472">Membrane</keyword>
<dbReference type="STRING" id="83449.BON30_17230"/>
<proteinExistence type="predicted"/>
<dbReference type="Proteomes" id="UP000182229">
    <property type="component" value="Unassembled WGS sequence"/>
</dbReference>
<evidence type="ECO:0000256" key="5">
    <source>
        <dbReference type="ARBA" id="ARBA00023065"/>
    </source>
</evidence>
<feature type="transmembrane region" description="Helical" evidence="7">
    <location>
        <begin position="164"/>
        <end position="187"/>
    </location>
</feature>
<organism evidence="9 10">
    <name type="scientific">Cystobacter ferrugineus</name>
    <dbReference type="NCBI Taxonomy" id="83449"/>
    <lineage>
        <taxon>Bacteria</taxon>
        <taxon>Pseudomonadati</taxon>
        <taxon>Myxococcota</taxon>
        <taxon>Myxococcia</taxon>
        <taxon>Myxococcales</taxon>
        <taxon>Cystobacterineae</taxon>
        <taxon>Archangiaceae</taxon>
        <taxon>Cystobacter</taxon>
    </lineage>
</organism>
<comment type="caution">
    <text evidence="9">The sequence shown here is derived from an EMBL/GenBank/DDBJ whole genome shotgun (WGS) entry which is preliminary data.</text>
</comment>
<keyword evidence="5" id="KW-0406">Ion transport</keyword>
<keyword evidence="4 7" id="KW-1133">Transmembrane helix</keyword>
<evidence type="ECO:0000313" key="9">
    <source>
        <dbReference type="EMBL" id="OJH39755.1"/>
    </source>
</evidence>
<evidence type="ECO:0000256" key="3">
    <source>
        <dbReference type="ARBA" id="ARBA00022692"/>
    </source>
</evidence>
<dbReference type="Gene3D" id="1.20.1530.20">
    <property type="match status" value="1"/>
</dbReference>
<evidence type="ECO:0000256" key="2">
    <source>
        <dbReference type="ARBA" id="ARBA00022448"/>
    </source>
</evidence>
<feature type="transmembrane region" description="Helical" evidence="7">
    <location>
        <begin position="33"/>
        <end position="52"/>
    </location>
</feature>
<accession>A0A1L9BBY4</accession>
<dbReference type="AlphaFoldDB" id="A0A1L9BBY4"/>
<dbReference type="InterPro" id="IPR006153">
    <property type="entry name" value="Cation/H_exchanger_TM"/>
</dbReference>
<feature type="transmembrane region" description="Helical" evidence="7">
    <location>
        <begin position="379"/>
        <end position="401"/>
    </location>
</feature>
<dbReference type="Pfam" id="PF00999">
    <property type="entry name" value="Na_H_Exchanger"/>
    <property type="match status" value="1"/>
</dbReference>
<dbReference type="EMBL" id="MPIN01000004">
    <property type="protein sequence ID" value="OJH39755.1"/>
    <property type="molecule type" value="Genomic_DNA"/>
</dbReference>
<feature type="transmembrane region" description="Helical" evidence="7">
    <location>
        <begin position="130"/>
        <end position="152"/>
    </location>
</feature>
<feature type="transmembrane region" description="Helical" evidence="7">
    <location>
        <begin position="314"/>
        <end position="335"/>
    </location>
</feature>
<dbReference type="PANTHER" id="PTHR32468">
    <property type="entry name" value="CATION/H + ANTIPORTER"/>
    <property type="match status" value="1"/>
</dbReference>
<sequence length="422" mass="45543">MHLLFQFIAILATTRLVVYVARKLGQTDVSGEILAGLVLGPSILGALAPGLMNTLFDGSTSQTFVGISQIGLILLMFQIGLEFEFKANLGTSKKSIVVVSLVGLLLPFAMGYLTAPWFHERLAEPRPPLFGFQLFFGIAMSITAIPILGRIFMELRLSHTRVAALSIGAAAIDDIAGWLLLGVVTLLVQHQFAPSKLLFRAGTLAAYVAFALLVVRPLLKRFVSTHLRRRGGLQASAVALILLVVFASASITSLIGVFAIIGGFVMGAALHDDRQFVNEWKTRVSPLVNTFFLPLFFTYTGLRTNVGSLSSLSEVGICLLVMAVAFVSKFGGAYVGARLVGEDHRSAMVLGVCMNTRALMELIALNVGYDLGVLPRNMFTMLVLMAIVSTFIATPLIRWLMRGEERDPTPIPLDAPSLPHGA</sequence>
<evidence type="ECO:0000256" key="7">
    <source>
        <dbReference type="SAM" id="Phobius"/>
    </source>
</evidence>
<reference evidence="9 10" key="2">
    <citation type="submission" date="2016-12" db="EMBL/GenBank/DDBJ databases">
        <title>Draft Genome Sequence of Cystobacter ferrugineus Strain Cbfe23.</title>
        <authorList>
            <person name="Akbar S."/>
            <person name="Dowd S.E."/>
            <person name="Stevens D.C."/>
        </authorList>
    </citation>
    <scope>NUCLEOTIDE SEQUENCE [LARGE SCALE GENOMIC DNA]</scope>
    <source>
        <strain evidence="9 10">Cbfe23</strain>
    </source>
</reference>
<reference evidence="10" key="1">
    <citation type="submission" date="2016-11" db="EMBL/GenBank/DDBJ databases">
        <authorList>
            <person name="Shukria A."/>
            <person name="Stevens D.C."/>
        </authorList>
    </citation>
    <scope>NUCLEOTIDE SEQUENCE [LARGE SCALE GENOMIC DNA]</scope>
    <source>
        <strain evidence="10">Cbfe23</strain>
    </source>
</reference>
<keyword evidence="3 7" id="KW-0812">Transmembrane</keyword>
<evidence type="ECO:0000259" key="8">
    <source>
        <dbReference type="Pfam" id="PF00999"/>
    </source>
</evidence>